<dbReference type="Proteomes" id="UP000004349">
    <property type="component" value="Unassembled WGS sequence"/>
</dbReference>
<sequence>MKKITVVSSGEGFYDDGSSSEALERDFQSTVYSSFKDFMDDMYWMGKNENFRMELAHITESNKPRRTPEERQHILINKINAKRRLDEHCAKGGTSFEWGIHPELNKKKASH</sequence>
<accession>F9RMY9</accession>
<reference evidence="1 2" key="1">
    <citation type="journal article" date="2012" name="Int. J. Syst. Evol. Microbiol.">
        <title>Vibrio caribbeanicus sp. nov., isolated from the marine sponge Scleritoderma cyanea.</title>
        <authorList>
            <person name="Hoffmann M."/>
            <person name="Monday S.R."/>
            <person name="Allard M.W."/>
            <person name="Strain E.A."/>
            <person name="Whittaker P."/>
            <person name="Naum M."/>
            <person name="McCarthy P.J."/>
            <person name="Lopez J.V."/>
            <person name="Fischer M."/>
            <person name="Brown E.W."/>
        </authorList>
    </citation>
    <scope>NUCLEOTIDE SEQUENCE [LARGE SCALE GENOMIC DNA]</scope>
    <source>
        <strain evidence="1 2">LMG 19158</strain>
    </source>
</reference>
<evidence type="ECO:0000313" key="2">
    <source>
        <dbReference type="Proteomes" id="UP000004349"/>
    </source>
</evidence>
<protein>
    <submittedName>
        <fullName evidence="1">Uncharacterized protein</fullName>
    </submittedName>
</protein>
<evidence type="ECO:0000313" key="1">
    <source>
        <dbReference type="EMBL" id="EGU37785.1"/>
    </source>
</evidence>
<comment type="caution">
    <text evidence="1">The sequence shown here is derived from an EMBL/GenBank/DDBJ whole genome shotgun (WGS) entry which is preliminary data.</text>
</comment>
<dbReference type="EMBL" id="AFWE01000098">
    <property type="protein sequence ID" value="EGU37785.1"/>
    <property type="molecule type" value="Genomic_DNA"/>
</dbReference>
<gene>
    <name evidence="1" type="ORF">VIS19158_10124</name>
</gene>
<organism evidence="1 2">
    <name type="scientific">Vibrio scophthalmi LMG 19158</name>
    <dbReference type="NCBI Taxonomy" id="870967"/>
    <lineage>
        <taxon>Bacteria</taxon>
        <taxon>Pseudomonadati</taxon>
        <taxon>Pseudomonadota</taxon>
        <taxon>Gammaproteobacteria</taxon>
        <taxon>Vibrionales</taxon>
        <taxon>Vibrionaceae</taxon>
        <taxon>Vibrio</taxon>
    </lineage>
</organism>
<dbReference type="AlphaFoldDB" id="F9RMY9"/>
<proteinExistence type="predicted"/>
<name>F9RMY9_9VIBR</name>